<reference evidence="1 2" key="2">
    <citation type="journal article" date="2022" name="Mol. Ecol. Resour.">
        <title>The genomes of chicory, endive, great burdock and yacon provide insights into Asteraceae paleo-polyploidization history and plant inulin production.</title>
        <authorList>
            <person name="Fan W."/>
            <person name="Wang S."/>
            <person name="Wang H."/>
            <person name="Wang A."/>
            <person name="Jiang F."/>
            <person name="Liu H."/>
            <person name="Zhao H."/>
            <person name="Xu D."/>
            <person name="Zhang Y."/>
        </authorList>
    </citation>
    <scope>NUCLEOTIDE SEQUENCE [LARGE SCALE GENOMIC DNA]</scope>
    <source>
        <strain evidence="2">cv. Punajuju</strain>
        <tissue evidence="1">Leaves</tissue>
    </source>
</reference>
<name>A0ACB9D1U1_CICIN</name>
<organism evidence="1 2">
    <name type="scientific">Cichorium intybus</name>
    <name type="common">Chicory</name>
    <dbReference type="NCBI Taxonomy" id="13427"/>
    <lineage>
        <taxon>Eukaryota</taxon>
        <taxon>Viridiplantae</taxon>
        <taxon>Streptophyta</taxon>
        <taxon>Embryophyta</taxon>
        <taxon>Tracheophyta</taxon>
        <taxon>Spermatophyta</taxon>
        <taxon>Magnoliopsida</taxon>
        <taxon>eudicotyledons</taxon>
        <taxon>Gunneridae</taxon>
        <taxon>Pentapetalae</taxon>
        <taxon>asterids</taxon>
        <taxon>campanulids</taxon>
        <taxon>Asterales</taxon>
        <taxon>Asteraceae</taxon>
        <taxon>Cichorioideae</taxon>
        <taxon>Cichorieae</taxon>
        <taxon>Cichoriinae</taxon>
        <taxon>Cichorium</taxon>
    </lineage>
</organism>
<gene>
    <name evidence="1" type="ORF">L2E82_31056</name>
</gene>
<keyword evidence="2" id="KW-1185">Reference proteome</keyword>
<comment type="caution">
    <text evidence="1">The sequence shown here is derived from an EMBL/GenBank/DDBJ whole genome shotgun (WGS) entry which is preliminary data.</text>
</comment>
<accession>A0ACB9D1U1</accession>
<evidence type="ECO:0000313" key="1">
    <source>
        <dbReference type="EMBL" id="KAI3740588.1"/>
    </source>
</evidence>
<evidence type="ECO:0000313" key="2">
    <source>
        <dbReference type="Proteomes" id="UP001055811"/>
    </source>
</evidence>
<dbReference type="EMBL" id="CM042013">
    <property type="protein sequence ID" value="KAI3740588.1"/>
    <property type="molecule type" value="Genomic_DNA"/>
</dbReference>
<protein>
    <submittedName>
        <fullName evidence="1">Uncharacterized protein</fullName>
    </submittedName>
</protein>
<reference evidence="2" key="1">
    <citation type="journal article" date="2022" name="Mol. Ecol. Resour.">
        <title>The genomes of chicory, endive, great burdock and yacon provide insights into Asteraceae palaeo-polyploidization history and plant inulin production.</title>
        <authorList>
            <person name="Fan W."/>
            <person name="Wang S."/>
            <person name="Wang H."/>
            <person name="Wang A."/>
            <person name="Jiang F."/>
            <person name="Liu H."/>
            <person name="Zhao H."/>
            <person name="Xu D."/>
            <person name="Zhang Y."/>
        </authorList>
    </citation>
    <scope>NUCLEOTIDE SEQUENCE [LARGE SCALE GENOMIC DNA]</scope>
    <source>
        <strain evidence="2">cv. Punajuju</strain>
    </source>
</reference>
<proteinExistence type="predicted"/>
<dbReference type="Proteomes" id="UP001055811">
    <property type="component" value="Linkage Group LG05"/>
</dbReference>
<sequence>MKEERGIFKTREERLCDFMAASVKKDVSIIIHGNNETNPLKGFLVSDFSADGTLLHVNVLSRFPASNGGCRPAILFIYTTVIGVAVSTFWCLCYSYLSPILSNDPCLSLINVAFV</sequence>